<comment type="caution">
    <text evidence="2">The sequence shown here is derived from an EMBL/GenBank/DDBJ whole genome shotgun (WGS) entry which is preliminary data.</text>
</comment>
<dbReference type="Pfam" id="PF17261">
    <property type="entry name" value="DUF5327"/>
    <property type="match status" value="1"/>
</dbReference>
<dbReference type="EMBL" id="ALAN01000043">
    <property type="protein sequence ID" value="ETI69700.1"/>
    <property type="molecule type" value="Genomic_DNA"/>
</dbReference>
<keyword evidence="3" id="KW-1185">Reference proteome</keyword>
<dbReference type="AlphaFoldDB" id="A0AB94IRH5"/>
<proteinExistence type="predicted"/>
<name>A0AB94IRH5_9BACI</name>
<accession>A0AB94IRH5</accession>
<evidence type="ECO:0008006" key="4">
    <source>
        <dbReference type="Google" id="ProtNLM"/>
    </source>
</evidence>
<evidence type="ECO:0000313" key="2">
    <source>
        <dbReference type="EMBL" id="ETI69700.1"/>
    </source>
</evidence>
<reference evidence="2 3" key="1">
    <citation type="journal article" date="2014" name="Environ. Microbiol.">
        <title>The nitrate-ammonifying and nosZ-carrying bacterium Bacillus vireti is a potent source and sink for nitric and nitrous oxide under high nitrate conditions.</title>
        <authorList>
            <person name="Mania D."/>
            <person name="Heylen K."/>
            <person name="van Spanning R.J."/>
            <person name="Frostegard A."/>
        </authorList>
    </citation>
    <scope>NUCLEOTIDE SEQUENCE [LARGE SCALE GENOMIC DNA]</scope>
    <source>
        <strain evidence="2 3">LMG 21834</strain>
    </source>
</reference>
<dbReference type="RefSeq" id="WP_024027445.1">
    <property type="nucleotide sequence ID" value="NZ_ALAN01000043.1"/>
</dbReference>
<sequence length="108" mass="12094">MNIPVQTLLAKIEEELKLAKSSAKQESLREKVYSIKILCELILDEKAAAKMEVPVIQPAPVIGQPAMNQQIFQQPILNQQVFQQPAAMPQAKKLEMDDEANGDSLFDF</sequence>
<protein>
    <recommendedName>
        <fullName evidence="4">YwdI family protein</fullName>
    </recommendedName>
</protein>
<dbReference type="InterPro" id="IPR035218">
    <property type="entry name" value="DUF5327"/>
</dbReference>
<evidence type="ECO:0000256" key="1">
    <source>
        <dbReference type="SAM" id="MobiDB-lite"/>
    </source>
</evidence>
<dbReference type="Proteomes" id="UP000018877">
    <property type="component" value="Unassembled WGS sequence"/>
</dbReference>
<gene>
    <name evidence="2" type="ORF">BAVI_06164</name>
</gene>
<feature type="region of interest" description="Disordered" evidence="1">
    <location>
        <begin position="88"/>
        <end position="108"/>
    </location>
</feature>
<organism evidence="2 3">
    <name type="scientific">Neobacillus vireti LMG 21834</name>
    <dbReference type="NCBI Taxonomy" id="1131730"/>
    <lineage>
        <taxon>Bacteria</taxon>
        <taxon>Bacillati</taxon>
        <taxon>Bacillota</taxon>
        <taxon>Bacilli</taxon>
        <taxon>Bacillales</taxon>
        <taxon>Bacillaceae</taxon>
        <taxon>Neobacillus</taxon>
    </lineage>
</organism>
<evidence type="ECO:0000313" key="3">
    <source>
        <dbReference type="Proteomes" id="UP000018877"/>
    </source>
</evidence>